<organism evidence="1 2">
    <name type="scientific">Bursaphelenchus okinawaensis</name>
    <dbReference type="NCBI Taxonomy" id="465554"/>
    <lineage>
        <taxon>Eukaryota</taxon>
        <taxon>Metazoa</taxon>
        <taxon>Ecdysozoa</taxon>
        <taxon>Nematoda</taxon>
        <taxon>Chromadorea</taxon>
        <taxon>Rhabditida</taxon>
        <taxon>Tylenchina</taxon>
        <taxon>Tylenchomorpha</taxon>
        <taxon>Aphelenchoidea</taxon>
        <taxon>Aphelenchoididae</taxon>
        <taxon>Bursaphelenchus</taxon>
    </lineage>
</organism>
<dbReference type="Proteomes" id="UP000783686">
    <property type="component" value="Unassembled WGS sequence"/>
</dbReference>
<dbReference type="OrthoDB" id="10548565at2759"/>
<sequence length="273" mass="32516">MLILDKTLDELREIIHKIVLYQFSKVSLVFSEEQWKLDNRRMLTWIKEVVNQLQTLFFIDFDTRRKLKRSATFSSERFKTSVTFADEDITHKRTCDVKSCSLAPLNHIMLSDQFIDTDFTVKQGKAFKTDRERFLLHCDAHSQVCKVIYYLENMEYNIYRNCQHWITKIGSKKFEINGKIENAVIRGLVDYYIKLFIEVDSLDKVYLSAYRSTFSCIPTLKVIYENWVDYVKTVKSIRIRSILDNDKEFQKLKDKKFKTEYVDDGSDEDMDCI</sequence>
<dbReference type="Proteomes" id="UP000614601">
    <property type="component" value="Unassembled WGS sequence"/>
</dbReference>
<accession>A0A811K3W9</accession>
<dbReference type="EMBL" id="CAJFDH010000002">
    <property type="protein sequence ID" value="CAD5210187.1"/>
    <property type="molecule type" value="Genomic_DNA"/>
</dbReference>
<keyword evidence="2" id="KW-1185">Reference proteome</keyword>
<dbReference type="EMBL" id="CAJFCW020000002">
    <property type="protein sequence ID" value="CAG9090840.1"/>
    <property type="molecule type" value="Genomic_DNA"/>
</dbReference>
<comment type="caution">
    <text evidence="1">The sequence shown here is derived from an EMBL/GenBank/DDBJ whole genome shotgun (WGS) entry which is preliminary data.</text>
</comment>
<evidence type="ECO:0000313" key="1">
    <source>
        <dbReference type="EMBL" id="CAD5210187.1"/>
    </source>
</evidence>
<reference evidence="1" key="1">
    <citation type="submission" date="2020-09" db="EMBL/GenBank/DDBJ databases">
        <authorList>
            <person name="Kikuchi T."/>
        </authorList>
    </citation>
    <scope>NUCLEOTIDE SEQUENCE</scope>
    <source>
        <strain evidence="1">SH1</strain>
    </source>
</reference>
<evidence type="ECO:0000313" key="2">
    <source>
        <dbReference type="Proteomes" id="UP000614601"/>
    </source>
</evidence>
<dbReference type="AlphaFoldDB" id="A0A811K3W9"/>
<name>A0A811K3W9_9BILA</name>
<gene>
    <name evidence="1" type="ORF">BOKJ2_LOCUS3062</name>
</gene>
<proteinExistence type="predicted"/>
<protein>
    <submittedName>
        <fullName evidence="1">Uncharacterized protein</fullName>
    </submittedName>
</protein>